<dbReference type="InterPro" id="IPR035919">
    <property type="entry name" value="EAL_sf"/>
</dbReference>
<feature type="domain" description="PAC" evidence="4">
    <location>
        <begin position="216"/>
        <end position="268"/>
    </location>
</feature>
<dbReference type="PROSITE" id="PS50112">
    <property type="entry name" value="PAS"/>
    <property type="match status" value="1"/>
</dbReference>
<dbReference type="CDD" id="cd01948">
    <property type="entry name" value="EAL"/>
    <property type="match status" value="1"/>
</dbReference>
<feature type="domain" description="Response regulatory" evidence="2">
    <location>
        <begin position="11"/>
        <end position="126"/>
    </location>
</feature>
<evidence type="ECO:0000259" key="5">
    <source>
        <dbReference type="PROSITE" id="PS50883"/>
    </source>
</evidence>
<dbReference type="InterPro" id="IPR029787">
    <property type="entry name" value="Nucleotide_cyclase"/>
</dbReference>
<proteinExistence type="predicted"/>
<dbReference type="SMART" id="SM00267">
    <property type="entry name" value="GGDEF"/>
    <property type="match status" value="1"/>
</dbReference>
<dbReference type="CDD" id="cd00130">
    <property type="entry name" value="PAS"/>
    <property type="match status" value="1"/>
</dbReference>
<dbReference type="PROSITE" id="PS50883">
    <property type="entry name" value="EAL"/>
    <property type="match status" value="1"/>
</dbReference>
<dbReference type="InterPro" id="IPR013767">
    <property type="entry name" value="PAS_fold"/>
</dbReference>
<dbReference type="SUPFAM" id="SSF52172">
    <property type="entry name" value="CheY-like"/>
    <property type="match status" value="1"/>
</dbReference>
<dbReference type="InterPro" id="IPR011006">
    <property type="entry name" value="CheY-like_superfamily"/>
</dbReference>
<dbReference type="Gene3D" id="3.30.70.270">
    <property type="match status" value="1"/>
</dbReference>
<evidence type="ECO:0000313" key="7">
    <source>
        <dbReference type="EMBL" id="MFB2892502.1"/>
    </source>
</evidence>
<feature type="domain" description="GGDEF" evidence="6">
    <location>
        <begin position="301"/>
        <end position="434"/>
    </location>
</feature>
<dbReference type="SUPFAM" id="SSF141868">
    <property type="entry name" value="EAL domain-like"/>
    <property type="match status" value="1"/>
</dbReference>
<dbReference type="Pfam" id="PF00989">
    <property type="entry name" value="PAS"/>
    <property type="match status" value="1"/>
</dbReference>
<dbReference type="NCBIfam" id="TIGR00254">
    <property type="entry name" value="GGDEF"/>
    <property type="match status" value="1"/>
</dbReference>
<dbReference type="Gene3D" id="3.30.450.20">
    <property type="entry name" value="PAS domain"/>
    <property type="match status" value="1"/>
</dbReference>
<sequence length="705" mass="79126">MTNNLNMEPAKILVVEDEGIVAIDLQTTLEDLGYIVTAVVDSGEMAIEKAKETQPDLALMDIRLAGELDGIQAAEIIRSEFDIPVIYLTAYADKETLKRARLTLPFGYLIKPFEERELQTTIEMALYKHQIEMQLRENTQWFTAILKSIGDAVIANDRKACVTFMNPIAESLTGWQQEEALGKNLLEVFQVINEIDRTPIELPLRETLEAGITVNLPPQSLLVAKDGKIVPIGDSAAPIKDNKGRIKGTVFVFRDISAQKQAEAKLSYQAFHDSLTNLPNRALFLAQLKQATEQAKQRENYLFAVLFLDIDRFKVVNDSLGHTIGDQLLIAIASRLKNCLTTIDMVARLGGDEFAILLENVPDLQTVCGIANRLIRELNLPFIVQDYEVFANVSIGIVMSSETFDGIESLLCNADIAMYRAKRFGGSRYQVYDRSMHAQVVAQLQLETDIRRAIERQEFVVYYQPIVSLINYKIVGFEALVRWQHPQRGLINPGEFITLAEETGLIVQIDWLVMRQACQQMKLWQEQIPMAESLTLSVNLSGKQFAQANLVEQITRILQTTKLNPNFLKLEITESAIIENAESAIAVLQQLRDLGIKVHIDDFGTGYSSLSYLHRFPSNTLKIDRSFITSIDRDTNSLEISKAIVILAHNLGIEAIAEGIETLQQLAKLRELHCEYGQGYLFSAPLDKEAATNLIKSLKQNLPGE</sequence>
<evidence type="ECO:0000259" key="4">
    <source>
        <dbReference type="PROSITE" id="PS50113"/>
    </source>
</evidence>
<dbReference type="EMBL" id="JBHFNR010000039">
    <property type="protein sequence ID" value="MFB2892502.1"/>
    <property type="molecule type" value="Genomic_DNA"/>
</dbReference>
<protein>
    <submittedName>
        <fullName evidence="7">EAL domain-containing protein</fullName>
    </submittedName>
</protein>
<dbReference type="PROSITE" id="PS50110">
    <property type="entry name" value="RESPONSE_REGULATORY"/>
    <property type="match status" value="1"/>
</dbReference>
<keyword evidence="8" id="KW-1185">Reference proteome</keyword>
<keyword evidence="1" id="KW-0597">Phosphoprotein</keyword>
<dbReference type="Pfam" id="PF00563">
    <property type="entry name" value="EAL"/>
    <property type="match status" value="1"/>
</dbReference>
<dbReference type="CDD" id="cd17534">
    <property type="entry name" value="REC_DC-like"/>
    <property type="match status" value="1"/>
</dbReference>
<evidence type="ECO:0000259" key="3">
    <source>
        <dbReference type="PROSITE" id="PS50112"/>
    </source>
</evidence>
<dbReference type="InterPro" id="IPR000160">
    <property type="entry name" value="GGDEF_dom"/>
</dbReference>
<evidence type="ECO:0000256" key="1">
    <source>
        <dbReference type="PROSITE-ProRule" id="PRU00169"/>
    </source>
</evidence>
<evidence type="ECO:0000259" key="6">
    <source>
        <dbReference type="PROSITE" id="PS50887"/>
    </source>
</evidence>
<dbReference type="NCBIfam" id="TIGR00229">
    <property type="entry name" value="sensory_box"/>
    <property type="match status" value="1"/>
</dbReference>
<dbReference type="CDD" id="cd01949">
    <property type="entry name" value="GGDEF"/>
    <property type="match status" value="1"/>
</dbReference>
<evidence type="ECO:0000259" key="2">
    <source>
        <dbReference type="PROSITE" id="PS50110"/>
    </source>
</evidence>
<dbReference type="InterPro" id="IPR035965">
    <property type="entry name" value="PAS-like_dom_sf"/>
</dbReference>
<dbReference type="InterPro" id="IPR001633">
    <property type="entry name" value="EAL_dom"/>
</dbReference>
<dbReference type="Gene3D" id="3.20.20.450">
    <property type="entry name" value="EAL domain"/>
    <property type="match status" value="1"/>
</dbReference>
<organism evidence="7 8">
    <name type="scientific">Floridaenema flaviceps BLCC-F50</name>
    <dbReference type="NCBI Taxonomy" id="3153642"/>
    <lineage>
        <taxon>Bacteria</taxon>
        <taxon>Bacillati</taxon>
        <taxon>Cyanobacteriota</taxon>
        <taxon>Cyanophyceae</taxon>
        <taxon>Oscillatoriophycideae</taxon>
        <taxon>Aerosakkonematales</taxon>
        <taxon>Aerosakkonemataceae</taxon>
        <taxon>Floridanema</taxon>
        <taxon>Floridanema flaviceps</taxon>
    </lineage>
</organism>
<dbReference type="PANTHER" id="PTHR44757:SF2">
    <property type="entry name" value="BIOFILM ARCHITECTURE MAINTENANCE PROTEIN MBAA"/>
    <property type="match status" value="1"/>
</dbReference>
<dbReference type="SMART" id="SM00052">
    <property type="entry name" value="EAL"/>
    <property type="match status" value="1"/>
</dbReference>
<dbReference type="InterPro" id="IPR000700">
    <property type="entry name" value="PAS-assoc_C"/>
</dbReference>
<dbReference type="SUPFAM" id="SSF55073">
    <property type="entry name" value="Nucleotide cyclase"/>
    <property type="match status" value="1"/>
</dbReference>
<dbReference type="InterPro" id="IPR052155">
    <property type="entry name" value="Biofilm_reg_signaling"/>
</dbReference>
<feature type="modified residue" description="4-aspartylphosphate" evidence="1">
    <location>
        <position position="61"/>
    </location>
</feature>
<dbReference type="PROSITE" id="PS50887">
    <property type="entry name" value="GGDEF"/>
    <property type="match status" value="1"/>
</dbReference>
<dbReference type="PANTHER" id="PTHR44757">
    <property type="entry name" value="DIGUANYLATE CYCLASE DGCP"/>
    <property type="match status" value="1"/>
</dbReference>
<feature type="domain" description="EAL" evidence="5">
    <location>
        <begin position="443"/>
        <end position="699"/>
    </location>
</feature>
<dbReference type="Proteomes" id="UP001576784">
    <property type="component" value="Unassembled WGS sequence"/>
</dbReference>
<dbReference type="Pfam" id="PF00990">
    <property type="entry name" value="GGDEF"/>
    <property type="match status" value="1"/>
</dbReference>
<dbReference type="PROSITE" id="PS50113">
    <property type="entry name" value="PAC"/>
    <property type="match status" value="1"/>
</dbReference>
<name>A0ABV4XN42_9CYAN</name>
<dbReference type="SUPFAM" id="SSF55785">
    <property type="entry name" value="PYP-like sensor domain (PAS domain)"/>
    <property type="match status" value="1"/>
</dbReference>
<dbReference type="SMART" id="SM00448">
    <property type="entry name" value="REC"/>
    <property type="match status" value="1"/>
</dbReference>
<comment type="caution">
    <text evidence="7">The sequence shown here is derived from an EMBL/GenBank/DDBJ whole genome shotgun (WGS) entry which is preliminary data.</text>
</comment>
<dbReference type="InterPro" id="IPR043128">
    <property type="entry name" value="Rev_trsase/Diguanyl_cyclase"/>
</dbReference>
<gene>
    <name evidence="7" type="ORF">ACE1CI_06110</name>
</gene>
<dbReference type="InterPro" id="IPR000014">
    <property type="entry name" value="PAS"/>
</dbReference>
<dbReference type="Pfam" id="PF00072">
    <property type="entry name" value="Response_reg"/>
    <property type="match status" value="1"/>
</dbReference>
<dbReference type="InterPro" id="IPR001789">
    <property type="entry name" value="Sig_transdc_resp-reg_receiver"/>
</dbReference>
<feature type="domain" description="PAS" evidence="3">
    <location>
        <begin position="138"/>
        <end position="211"/>
    </location>
</feature>
<accession>A0ABV4XN42</accession>
<dbReference type="Gene3D" id="3.40.50.2300">
    <property type="match status" value="1"/>
</dbReference>
<evidence type="ECO:0000313" key="8">
    <source>
        <dbReference type="Proteomes" id="UP001576784"/>
    </source>
</evidence>
<dbReference type="SMART" id="SM00091">
    <property type="entry name" value="PAS"/>
    <property type="match status" value="1"/>
</dbReference>
<reference evidence="7 8" key="1">
    <citation type="submission" date="2024-09" db="EMBL/GenBank/DDBJ databases">
        <title>Floridaenema gen nov. (Aerosakkonemataceae, Aerosakkonematales ord. nov., Cyanobacteria) from benthic tropical and subtropical fresh waters, with the description of four new species.</title>
        <authorList>
            <person name="Moretto J.A."/>
            <person name="Berthold D.E."/>
            <person name="Lefler F.W."/>
            <person name="Huang I.-S."/>
            <person name="Laughinghouse H. IV."/>
        </authorList>
    </citation>
    <scope>NUCLEOTIDE SEQUENCE [LARGE SCALE GENOMIC DNA]</scope>
    <source>
        <strain evidence="7 8">BLCC-F50</strain>
    </source>
</reference>